<protein>
    <submittedName>
        <fullName evidence="1">Uncharacterized protein</fullName>
    </submittedName>
</protein>
<evidence type="ECO:0000313" key="1">
    <source>
        <dbReference type="EMBL" id="GAE26295.1"/>
    </source>
</evidence>
<dbReference type="EMBL" id="BAUT01000021">
    <property type="protein sequence ID" value="GAE26295.1"/>
    <property type="molecule type" value="Genomic_DNA"/>
</dbReference>
<proteinExistence type="predicted"/>
<gene>
    <name evidence="1" type="ORF">JCM9140_2344</name>
</gene>
<name>W4Q2W5_9BACI</name>
<sequence>MYQNLPTGLKISITRSIKTAFLSYMSQIEWDESVYSSDQFVQYWFNHSGKHAAWAQDIDQDLFNDARFQEDLLKKINEVIQNIFETEPTPTQISEIESLVAQVGSNDVDYSCKAEAAYYIEKLQKQVR</sequence>
<evidence type="ECO:0000313" key="2">
    <source>
        <dbReference type="Proteomes" id="UP000018890"/>
    </source>
</evidence>
<comment type="caution">
    <text evidence="1">The sequence shown here is derived from an EMBL/GenBank/DDBJ whole genome shotgun (WGS) entry which is preliminary data.</text>
</comment>
<dbReference type="AlphaFoldDB" id="W4Q2W5"/>
<dbReference type="STRING" id="1236970.JCM9140_2344"/>
<reference evidence="1" key="1">
    <citation type="journal article" date="2014" name="Genome Announc.">
        <title>Draft Genome Sequences of Three Alkaliphilic Bacillus Strains, Bacillus wakoensis JCM 9140T, Bacillus akibai JCM 9157T, and Bacillus hemicellulosilyticus JCM 9152T.</title>
        <authorList>
            <person name="Yuki M."/>
            <person name="Oshima K."/>
            <person name="Suda W."/>
            <person name="Oshida Y."/>
            <person name="Kitamura K."/>
            <person name="Iida T."/>
            <person name="Hattori M."/>
            <person name="Ohkuma M."/>
        </authorList>
    </citation>
    <scope>NUCLEOTIDE SEQUENCE [LARGE SCALE GENOMIC DNA]</scope>
    <source>
        <strain evidence="1">JCM 9140</strain>
    </source>
</reference>
<keyword evidence="2" id="KW-1185">Reference proteome</keyword>
<dbReference type="RefSeq" id="WP_034745716.1">
    <property type="nucleotide sequence ID" value="NZ_BAUT01000021.1"/>
</dbReference>
<dbReference type="Proteomes" id="UP000018890">
    <property type="component" value="Unassembled WGS sequence"/>
</dbReference>
<organism evidence="1 2">
    <name type="scientific">Halalkalibacter wakoensis JCM 9140</name>
    <dbReference type="NCBI Taxonomy" id="1236970"/>
    <lineage>
        <taxon>Bacteria</taxon>
        <taxon>Bacillati</taxon>
        <taxon>Bacillota</taxon>
        <taxon>Bacilli</taxon>
        <taxon>Bacillales</taxon>
        <taxon>Bacillaceae</taxon>
        <taxon>Halalkalibacter</taxon>
    </lineage>
</organism>
<accession>W4Q2W5</accession>
<dbReference type="OrthoDB" id="2737829at2"/>